<sequence length="87" mass="10055">MIINRSVEKKICLYVLELKYPVLKKDLDIRIGNDFLKRNDLSRYLGVSLDPQLCLTRHIEGVANSVRERTTIYRSWRGHNGAPCPSP</sequence>
<dbReference type="AlphaFoldDB" id="A0AAV4CYU8"/>
<proteinExistence type="predicted"/>
<evidence type="ECO:0000313" key="1">
    <source>
        <dbReference type="EMBL" id="GFO37108.1"/>
    </source>
</evidence>
<name>A0AAV4CYU8_9GAST</name>
<comment type="caution">
    <text evidence="1">The sequence shown here is derived from an EMBL/GenBank/DDBJ whole genome shotgun (WGS) entry which is preliminary data.</text>
</comment>
<accession>A0AAV4CYU8</accession>
<organism evidence="1 2">
    <name type="scientific">Plakobranchus ocellatus</name>
    <dbReference type="NCBI Taxonomy" id="259542"/>
    <lineage>
        <taxon>Eukaryota</taxon>
        <taxon>Metazoa</taxon>
        <taxon>Spiralia</taxon>
        <taxon>Lophotrochozoa</taxon>
        <taxon>Mollusca</taxon>
        <taxon>Gastropoda</taxon>
        <taxon>Heterobranchia</taxon>
        <taxon>Euthyneura</taxon>
        <taxon>Panpulmonata</taxon>
        <taxon>Sacoglossa</taxon>
        <taxon>Placobranchoidea</taxon>
        <taxon>Plakobranchidae</taxon>
        <taxon>Plakobranchus</taxon>
    </lineage>
</organism>
<keyword evidence="2" id="KW-1185">Reference proteome</keyword>
<gene>
    <name evidence="1" type="ORF">PoB_006361300</name>
</gene>
<dbReference type="Proteomes" id="UP000735302">
    <property type="component" value="Unassembled WGS sequence"/>
</dbReference>
<protein>
    <submittedName>
        <fullName evidence="1">Uncharacterized protein</fullName>
    </submittedName>
</protein>
<reference evidence="1 2" key="1">
    <citation type="journal article" date="2021" name="Elife">
        <title>Chloroplast acquisition without the gene transfer in kleptoplastic sea slugs, Plakobranchus ocellatus.</title>
        <authorList>
            <person name="Maeda T."/>
            <person name="Takahashi S."/>
            <person name="Yoshida T."/>
            <person name="Shimamura S."/>
            <person name="Takaki Y."/>
            <person name="Nagai Y."/>
            <person name="Toyoda A."/>
            <person name="Suzuki Y."/>
            <person name="Arimoto A."/>
            <person name="Ishii H."/>
            <person name="Satoh N."/>
            <person name="Nishiyama T."/>
            <person name="Hasebe M."/>
            <person name="Maruyama T."/>
            <person name="Minagawa J."/>
            <person name="Obokata J."/>
            <person name="Shigenobu S."/>
        </authorList>
    </citation>
    <scope>NUCLEOTIDE SEQUENCE [LARGE SCALE GENOMIC DNA]</scope>
</reference>
<evidence type="ECO:0000313" key="2">
    <source>
        <dbReference type="Proteomes" id="UP000735302"/>
    </source>
</evidence>
<dbReference type="EMBL" id="BLXT01007177">
    <property type="protein sequence ID" value="GFO37108.1"/>
    <property type="molecule type" value="Genomic_DNA"/>
</dbReference>